<evidence type="ECO:0000256" key="2">
    <source>
        <dbReference type="ARBA" id="ARBA00022670"/>
    </source>
</evidence>
<dbReference type="Gene3D" id="3.90.70.10">
    <property type="entry name" value="Cysteine proteinases"/>
    <property type="match status" value="1"/>
</dbReference>
<keyword evidence="2" id="KW-0645">Protease</keyword>
<dbReference type="EMBL" id="JAAMPC010001586">
    <property type="protein sequence ID" value="KAG2240091.1"/>
    <property type="molecule type" value="Genomic_DNA"/>
</dbReference>
<evidence type="ECO:0000259" key="5">
    <source>
        <dbReference type="SMART" id="SM00645"/>
    </source>
</evidence>
<evidence type="ECO:0000256" key="1">
    <source>
        <dbReference type="ARBA" id="ARBA00008455"/>
    </source>
</evidence>
<comment type="caution">
    <text evidence="6">The sequence shown here is derived from an EMBL/GenBank/DDBJ whole genome shotgun (WGS) entry which is preliminary data.</text>
</comment>
<dbReference type="InterPro" id="IPR000668">
    <property type="entry name" value="Peptidase_C1A_C"/>
</dbReference>
<dbReference type="OrthoDB" id="1052341at2759"/>
<proteinExistence type="inferred from homology"/>
<dbReference type="InterPro" id="IPR013128">
    <property type="entry name" value="Peptidase_C1A"/>
</dbReference>
<dbReference type="AlphaFoldDB" id="A0A8X7TGD4"/>
<sequence length="327" mass="37754">MQKCERSTMEQLLATMSSQKYHPIEDKFTFTIHEEIHNVFKRLSGPILEAIISFKPDVDIELFNTNVTSFARWMSHVVTSDIVRSKNWKEKMHWIRNQGPHSTCWAIAAVELISALRFILGYDTEYTDYSAQFLVDFVNVKRGERKCAETNGNHYCFDYTIAKALEFVVHAGIPEAKDWVYVGCRAPNGPPNYRPQNIPRFYIKSVTKISSIHEALPYLQFHPIGAALAFFEPDYYLIKDGVYRGPVYIESVYKGFHYVNIYAIIEENGETIALVKSSHGERYGDGGYFKVSCDVLMIEVPWEGINAHTHYRQPMRLLSRFSFPTFA</sequence>
<dbReference type="SUPFAM" id="SSF54001">
    <property type="entry name" value="Cysteine proteinases"/>
    <property type="match status" value="1"/>
</dbReference>
<keyword evidence="7" id="KW-1185">Reference proteome</keyword>
<dbReference type="PANTHER" id="PTHR12411">
    <property type="entry name" value="CYSTEINE PROTEASE FAMILY C1-RELATED"/>
    <property type="match status" value="1"/>
</dbReference>
<protein>
    <recommendedName>
        <fullName evidence="5">Peptidase C1A papain C-terminal domain-containing protein</fullName>
    </recommendedName>
</protein>
<name>A0A8X7TGD4_BRACI</name>
<organism evidence="6 7">
    <name type="scientific">Brassica carinata</name>
    <name type="common">Ethiopian mustard</name>
    <name type="synonym">Abyssinian cabbage</name>
    <dbReference type="NCBI Taxonomy" id="52824"/>
    <lineage>
        <taxon>Eukaryota</taxon>
        <taxon>Viridiplantae</taxon>
        <taxon>Streptophyta</taxon>
        <taxon>Embryophyta</taxon>
        <taxon>Tracheophyta</taxon>
        <taxon>Spermatophyta</taxon>
        <taxon>Magnoliopsida</taxon>
        <taxon>eudicotyledons</taxon>
        <taxon>Gunneridae</taxon>
        <taxon>Pentapetalae</taxon>
        <taxon>rosids</taxon>
        <taxon>malvids</taxon>
        <taxon>Brassicales</taxon>
        <taxon>Brassicaceae</taxon>
        <taxon>Brassiceae</taxon>
        <taxon>Brassica</taxon>
    </lineage>
</organism>
<evidence type="ECO:0000256" key="4">
    <source>
        <dbReference type="ARBA" id="ARBA00022807"/>
    </source>
</evidence>
<dbReference type="GO" id="GO:0006508">
    <property type="term" value="P:proteolysis"/>
    <property type="evidence" value="ECO:0007669"/>
    <property type="project" value="UniProtKB-KW"/>
</dbReference>
<gene>
    <name evidence="6" type="ORF">Bca52824_091093</name>
</gene>
<keyword evidence="4" id="KW-0788">Thiol protease</keyword>
<evidence type="ECO:0000313" key="7">
    <source>
        <dbReference type="Proteomes" id="UP000886595"/>
    </source>
</evidence>
<feature type="domain" description="Peptidase C1A papain C-terminal" evidence="5">
    <location>
        <begin position="82"/>
        <end position="302"/>
    </location>
</feature>
<dbReference type="Proteomes" id="UP000886595">
    <property type="component" value="Unassembled WGS sequence"/>
</dbReference>
<keyword evidence="3" id="KW-0378">Hydrolase</keyword>
<dbReference type="SMART" id="SM00645">
    <property type="entry name" value="Pept_C1"/>
    <property type="match status" value="1"/>
</dbReference>
<evidence type="ECO:0000313" key="6">
    <source>
        <dbReference type="EMBL" id="KAG2240091.1"/>
    </source>
</evidence>
<evidence type="ECO:0000256" key="3">
    <source>
        <dbReference type="ARBA" id="ARBA00022801"/>
    </source>
</evidence>
<dbReference type="CDD" id="cd02619">
    <property type="entry name" value="Peptidase_C1"/>
    <property type="match status" value="1"/>
</dbReference>
<comment type="similarity">
    <text evidence="1">Belongs to the peptidase C1 family.</text>
</comment>
<dbReference type="InterPro" id="IPR038765">
    <property type="entry name" value="Papain-like_cys_pep_sf"/>
</dbReference>
<reference evidence="6 7" key="1">
    <citation type="submission" date="2020-02" db="EMBL/GenBank/DDBJ databases">
        <authorList>
            <person name="Ma Q."/>
            <person name="Huang Y."/>
            <person name="Song X."/>
            <person name="Pei D."/>
        </authorList>
    </citation>
    <scope>NUCLEOTIDE SEQUENCE [LARGE SCALE GENOMIC DNA]</scope>
    <source>
        <strain evidence="6">Sxm20200214</strain>
        <tissue evidence="6">Leaf</tissue>
    </source>
</reference>
<dbReference type="GO" id="GO:0008234">
    <property type="term" value="F:cysteine-type peptidase activity"/>
    <property type="evidence" value="ECO:0007669"/>
    <property type="project" value="UniProtKB-KW"/>
</dbReference>
<dbReference type="Pfam" id="PF00112">
    <property type="entry name" value="Peptidase_C1"/>
    <property type="match status" value="1"/>
</dbReference>
<accession>A0A8X7TGD4</accession>